<dbReference type="InterPro" id="IPR053879">
    <property type="entry name" value="HYDIN_VesB_CFA65-like_Ig"/>
</dbReference>
<keyword evidence="8" id="KW-0496">Mitochondrion</keyword>
<comment type="subcellular location">
    <subcellularLocation>
        <location evidence="1">Cell projection</location>
        <location evidence="1">Cilium</location>
    </subcellularLocation>
    <subcellularLocation>
        <location evidence="2">Cytoplasm</location>
    </subcellularLocation>
</comment>
<dbReference type="PANTHER" id="PTHR23053">
    <property type="entry name" value="DLEC1 DELETED IN LUNG AND ESOPHAGEAL CANCER 1"/>
    <property type="match status" value="1"/>
</dbReference>
<protein>
    <recommendedName>
        <fullName evidence="7">HYDIN/VesB/CFA65-like Ig-like domain-containing protein</fullName>
    </recommendedName>
</protein>
<dbReference type="Pfam" id="PF22544">
    <property type="entry name" value="HYDIN_VesB_CFA65-like_Ig"/>
    <property type="match status" value="1"/>
</dbReference>
<dbReference type="GO" id="GO:0005930">
    <property type="term" value="C:axoneme"/>
    <property type="evidence" value="ECO:0007669"/>
    <property type="project" value="TreeGrafter"/>
</dbReference>
<evidence type="ECO:0000256" key="5">
    <source>
        <dbReference type="ARBA" id="ARBA00023273"/>
    </source>
</evidence>
<dbReference type="PANTHER" id="PTHR23053:SF0">
    <property type="entry name" value="HYDROCEPHALUS-INDUCING PROTEIN HOMOLOG"/>
    <property type="match status" value="1"/>
</dbReference>
<keyword evidence="3" id="KW-0963">Cytoplasm</keyword>
<dbReference type="Proteomes" id="UP000290189">
    <property type="component" value="Unassembled WGS sequence"/>
</dbReference>
<dbReference type="InterPro" id="IPR016024">
    <property type="entry name" value="ARM-type_fold"/>
</dbReference>
<dbReference type="SUPFAM" id="SSF48371">
    <property type="entry name" value="ARM repeat"/>
    <property type="match status" value="1"/>
</dbReference>
<sequence length="3391" mass="370762">MASTERPAARKRGDDDAQMIRKATTTILAQASSVNLDCWEFLVRSLRSPEPAIRHMALIGVDHSLGPVPADSSTSQPTRREIVSVLGDILANDVDERNRSLAAVVLGRVCGSFGLSMPSTARDGFAWCLKHFMLLQQDAPRPGLGPARCYALHAIGKLVEDNVDVQDGDFDKLADQLLQVLVGGPDDAEGDVQRAHAISLLARLPATNRNRQRVMRFWPCLRSLIRRLMYAPGGGADAILTTAISKFASQWYQRVPDAILDRFPLYDQLSGYAELQYSVLLNAEAEGTANPRNRLRAEIGPAEYLGIADRDHVMQFLKRYSRRVQIADLLPEKFDLTFQAEALNNEMFFDTLHPTRVLHLTNRSAKTAHLFTVQVAPTRFFSVSPAFGEIAPHTSLPITITFTRAYPAEKGTGRGYIRLRSWTGFAFERLSLRFYNGPFVQIVNTTVDFGPCPPGRRFLRKVFVKNIGINDIVCAVDLIQVAAGMTDDPVSTFELSPRSGVIAPNSTMGFDVVFTAAPGAPRADATLSFSGVGQSDANEVVLSGSTGFPLKFDEDLIDMGPCQLLERVSTAVNVTNLAPFPLFVQFDGTVDNLVIESVTIPALQTRTISVAWEANVVGDVNELVYVRVPHCAPTTIAFAAFVGPILTTPMAPRLQMPFVSVHFVLQSVIPVHNRSRYDAEFVVDGLDGTPFLVTVVDPLRHAKDVAAFDGDMAGKQAPQRFKDMLAQTRNKVHSVKARSTVYLHVLFTSHKPGFFEREFVVGVVAPRPTKWRPFMLRAAAVLDNEKFPLKKLLLFLGEDGVFKAADLTRLPSKDFEGAIESRMIFGDTWSGISHRNETFAFGSREEWGWAQRPLPPVVVENLSSRPHNFSMMVTWPFVGTNARHGICGAFDKMLIPNDISPEYHHADETTPVDGFVVVRDNFSKTSICHIHHVPTHIVVVDAARHHRSRIVFPVVEVGVVSIVPIVVENRSGLTVAFRIVIDDGGVDTGFSSDDQLAHPLQAWEMRSVPIRFQSSIKGQYVSRLQVVYEDPSTPTNTFVAFECELVGVAGHADLEVSTAVVDFGNCGVGALAEGDLAVANHDDVDLPLNVVVSEPFALASTADTVDVDQVVILPAGRSAPVRLQFRPMASGRFWTRMQFVKGDAAHDVVLFGEGGVMSLTSSMGPPVQVIEQQQQRIPGNENGAKVDSSSSSSSNGTGEIDMGTVRVCTVATRPLRLINNGTIDIVLSNIVAIADEGLSYAFMDGDIVATGAGDLPQFGRELPDALAIDWDEVAYQRAHAAAQQQQQQQRQGDPGKTTTATTATASMESAFPKVLQPGGSLTLQLSFSRYLTGIFHPWLRIMTVERGGEPRERFSFALKFNVQDVMDISESALEFGVVPIGHIARLTMSFYNECTQAVPWRVVVTDLVATQTVGDRQRVPVRNDTFACEPASGVLAGGHEQVVTVSFVTIVPHLSMTASATLHTSDIGVTKIGVSAMSGAPMIVASEPDIRFGCIGLGSTKSKVLMLVNEGELPAAFLLRTPSKLFHIVPTRGTIAPKSRQPLWIKFAPVDSEAINVQLRVDWGDHFDRLKSRLMIPMSGQGGSSQVVVKVSTVDFGMTMLGTDAVQTLRVFNTGTAEALVEIDLPDPSLRADCDNVFFVEPHQHRDLQLIFHPTTPVAVNAPASLFSKDSTQDRITIQIKGRVGVPCIELGPPGAVDSNTLNMGICMVRKPTQRSFYVDNTGNMDVPFEVVVLRQQAQTGAEQTRAPQDAQAGNAAMFAVESKFPRLAPRDPQWALLADKLVPAHAGDTFFKIEPMSGVFATGSRVTFAVEFLPPASEIVLDVLVLVRNPFAPFGLVATAISDEPTIEIDIPERVLDFGLCRCHNTFKRRFRVLNKGNVAYSYHLGPDVRDPQWATFRDDYEAARLIWAAQMKALGFTTSYNGTCPRKGYSDVTIAFTPTKAGEVSASVRVVCSGGYEQLDVRGVGGISALDLTRPVGVDGGVAGSVAANFCDFGLRPIGRPQQMTLLLRNRGTLPSGFLVRRTMPDAFVVQPLSGRIGAGAEVPLSVTFRPRAHGLSQFDLLVRGIDNTVAPCRIVGRGGDGVLGVRYLHDRDADLRGIEFGLVNVGVVVEKSLLLYNEGQVELRLWAECDDRAFAIRLQRDPQPFKAMVDLDCLPRQQGYHRVVSRVMTPDTKFADAMLFAQMRTLETTIPPGQFVVAAIALAAHEPRRYAGILTLACEFNRMGVPLRAEGGTVHIAHQGDLNFGSVGVDHVYERTVTLVNTGSISTPARLSWSIPGAAHRAAAIVALGDPNGTPARRLWQRSIRFVVRLLRVAKIASRFGTLEQMLEAITADRKNRAMRIKQVANANQQRSLQEQLDAVTTTTLEQRQSAKDVQAALPQNHPAFDAAVSLREAGNLVSLRMALLQDRIEKRIATSDVAQESPLTTLMDYAGSNVTSLRTAAFGSLRREADLTTGGPAGQRGQLAVSPARVTLDVDVPVTLSIRASFPPSDAFVGALLVTPDLLGCDEYALPVAARPMSAKMTIDNAGPLSFGRISLGTMETVTRTLTNNGLLPIKFAVRHRNFGLTVTPGEGLVEAEDTCVVTFQFRPVDEEWQRSPITIETDSTDAIVIPFDGAGGVPKLHIASFERFDFGRCMAGRVAKRSIRLFNTGNAQLPVVRCMLDQTMVFSKGASWPVTRFMIDPGAYFDLNVEFMPQSEDVFRGRVVIETDTRIVPIELMGTGREALLSFQAQNVDLANTIVGNVYRREMIITNISDLEYPLQLSIVEPGGLTTPLTGDFKLEATDLVLAPFEQRHISFSYKASRECDTQVLMHMSSIFSENDVPIPVMTGTAIVSVDTDEVDFGQFQQGYTCSRTITIRNTGTIAVAFRIHSSRDQDVLGFSLSRWRGLLVPNRDVEITIKTTLTTLTSFDDELCLETQVEGQRHFIRVRGQCDTPVIDKAKFQRVDFGDCLVGEAATETFVIENTGGFPLTYRMKATFPVRIAPTNGSIAGNSRQRFTVTWVPSGGYSLRSTIKAHTNLGIVDINLKGRGAYPRFTISNAYLDFGVGAINHVYEQRFKVINRSRVGIRWTNPAVEEGFHVAPRKGSLAEGESVIVRVRFEPKEFKRYTGTVVIESKGRYREVQLNGIGGVLRLDTAPELDIGDCPAGYWRQAQLPLANVGDVPLSIRASPQGLDPGFTVLVAPESLAIAPLNKDSLRVRVRADESYAGRFHFTISLMAPERTWKVTVRGTAVSLRAAFSSLTSTLLRADGNLMRGAPRWQQWPNALALPDELSVNDGAAGGRNREDVRSVVELLVTAVEEMVRQGDRTTQQSFGELLTAHIDEGRASFEASYQDRDRIAGIVTAYAPLITDADIRKVTALKEPSVDNELDSTLTASPPIFLPELTCI</sequence>
<dbReference type="GO" id="GO:1904158">
    <property type="term" value="P:axonemal central apparatus assembly"/>
    <property type="evidence" value="ECO:0007669"/>
    <property type="project" value="TreeGrafter"/>
</dbReference>
<dbReference type="SUPFAM" id="SSF49354">
    <property type="entry name" value="PapD-like"/>
    <property type="match status" value="1"/>
</dbReference>
<name>A0A3P3YCE8_PLABS</name>
<proteinExistence type="predicted"/>
<evidence type="ECO:0000256" key="4">
    <source>
        <dbReference type="ARBA" id="ARBA00023069"/>
    </source>
</evidence>
<dbReference type="InterPro" id="IPR033305">
    <property type="entry name" value="Hydin-like"/>
</dbReference>
<gene>
    <name evidence="8" type="ORF">PLBR_LOCUS5042</name>
</gene>
<keyword evidence="4" id="KW-0969">Cilium</keyword>
<dbReference type="Gene3D" id="2.60.40.10">
    <property type="entry name" value="Immunoglobulins"/>
    <property type="match status" value="14"/>
</dbReference>
<dbReference type="EMBL" id="OVEO01000008">
    <property type="protein sequence ID" value="SPQ97827.1"/>
    <property type="molecule type" value="Genomic_DNA"/>
</dbReference>
<dbReference type="InterPro" id="IPR013783">
    <property type="entry name" value="Ig-like_fold"/>
</dbReference>
<evidence type="ECO:0000256" key="2">
    <source>
        <dbReference type="ARBA" id="ARBA00004496"/>
    </source>
</evidence>
<dbReference type="InterPro" id="IPR008962">
    <property type="entry name" value="PapD-like_sf"/>
</dbReference>
<keyword evidence="5" id="KW-0966">Cell projection</keyword>
<accession>A0A3P3YCE8</accession>
<reference evidence="8 9" key="1">
    <citation type="submission" date="2018-03" db="EMBL/GenBank/DDBJ databases">
        <authorList>
            <person name="Fogelqvist J."/>
        </authorList>
    </citation>
    <scope>NUCLEOTIDE SEQUENCE [LARGE SCALE GENOMIC DNA]</scope>
</reference>
<geneLocation type="mitochondrion" evidence="8"/>
<organism evidence="8 9">
    <name type="scientific">Plasmodiophora brassicae</name>
    <name type="common">Clubroot disease agent</name>
    <dbReference type="NCBI Taxonomy" id="37360"/>
    <lineage>
        <taxon>Eukaryota</taxon>
        <taxon>Sar</taxon>
        <taxon>Rhizaria</taxon>
        <taxon>Endomyxa</taxon>
        <taxon>Phytomyxea</taxon>
        <taxon>Plasmodiophorida</taxon>
        <taxon>Plasmodiophoridae</taxon>
        <taxon>Plasmodiophora</taxon>
    </lineage>
</organism>
<evidence type="ECO:0000256" key="3">
    <source>
        <dbReference type="ARBA" id="ARBA00022490"/>
    </source>
</evidence>
<evidence type="ECO:0000256" key="1">
    <source>
        <dbReference type="ARBA" id="ARBA00004138"/>
    </source>
</evidence>
<feature type="region of interest" description="Disordered" evidence="6">
    <location>
        <begin position="1176"/>
        <end position="1200"/>
    </location>
</feature>
<evidence type="ECO:0000256" key="6">
    <source>
        <dbReference type="SAM" id="MobiDB-lite"/>
    </source>
</evidence>
<evidence type="ECO:0000313" key="9">
    <source>
        <dbReference type="Proteomes" id="UP000290189"/>
    </source>
</evidence>
<dbReference type="GO" id="GO:0003341">
    <property type="term" value="P:cilium movement"/>
    <property type="evidence" value="ECO:0007669"/>
    <property type="project" value="TreeGrafter"/>
</dbReference>
<evidence type="ECO:0000313" key="8">
    <source>
        <dbReference type="EMBL" id="SPQ97827.1"/>
    </source>
</evidence>
<feature type="region of interest" description="Disordered" evidence="6">
    <location>
        <begin position="1279"/>
        <end position="1300"/>
    </location>
</feature>
<feature type="domain" description="HYDIN/VesB/CFA65-like Ig-like" evidence="7">
    <location>
        <begin position="2835"/>
        <end position="2935"/>
    </location>
</feature>
<evidence type="ECO:0000259" key="7">
    <source>
        <dbReference type="Pfam" id="PF22544"/>
    </source>
</evidence>